<organism evidence="1 2">
    <name type="scientific">Amnibacterium endophyticum</name>
    <dbReference type="NCBI Taxonomy" id="2109337"/>
    <lineage>
        <taxon>Bacteria</taxon>
        <taxon>Bacillati</taxon>
        <taxon>Actinomycetota</taxon>
        <taxon>Actinomycetes</taxon>
        <taxon>Micrococcales</taxon>
        <taxon>Microbacteriaceae</taxon>
        <taxon>Amnibacterium</taxon>
    </lineage>
</organism>
<protein>
    <submittedName>
        <fullName evidence="1">Uncharacterized protein</fullName>
    </submittedName>
</protein>
<evidence type="ECO:0000313" key="2">
    <source>
        <dbReference type="Proteomes" id="UP001597347"/>
    </source>
</evidence>
<gene>
    <name evidence="1" type="ORF">ACFSBI_15035</name>
</gene>
<proteinExistence type="predicted"/>
<sequence>MIRQRVQWRAEDVLGGFFAEQHRLATGSRSQRLLTAEADLRACLEAVAAGLLDPNEHALVALEHEFHPDGAVARVALAADLLTVIPVWLDDPRWHGEEQADRMLRIRLAEPLMEWIVRLPGIGDVGRAAWRVDAAVRHETWLLRQERESARRDAA</sequence>
<evidence type="ECO:0000313" key="1">
    <source>
        <dbReference type="EMBL" id="MFD1722867.1"/>
    </source>
</evidence>
<dbReference type="Proteomes" id="UP001597347">
    <property type="component" value="Unassembled WGS sequence"/>
</dbReference>
<accession>A0ABW4LHV4</accession>
<dbReference type="EMBL" id="JBHUEA010000031">
    <property type="protein sequence ID" value="MFD1722867.1"/>
    <property type="molecule type" value="Genomic_DNA"/>
</dbReference>
<keyword evidence="2" id="KW-1185">Reference proteome</keyword>
<dbReference type="RefSeq" id="WP_377936347.1">
    <property type="nucleotide sequence ID" value="NZ_JBHUEA010000031.1"/>
</dbReference>
<reference evidence="2" key="1">
    <citation type="journal article" date="2019" name="Int. J. Syst. Evol. Microbiol.">
        <title>The Global Catalogue of Microorganisms (GCM) 10K type strain sequencing project: providing services to taxonomists for standard genome sequencing and annotation.</title>
        <authorList>
            <consortium name="The Broad Institute Genomics Platform"/>
            <consortium name="The Broad Institute Genome Sequencing Center for Infectious Disease"/>
            <person name="Wu L."/>
            <person name="Ma J."/>
        </authorList>
    </citation>
    <scope>NUCLEOTIDE SEQUENCE [LARGE SCALE GENOMIC DNA]</scope>
    <source>
        <strain evidence="2">CGMCC 1.12471</strain>
    </source>
</reference>
<name>A0ABW4LHV4_9MICO</name>
<comment type="caution">
    <text evidence="1">The sequence shown here is derived from an EMBL/GenBank/DDBJ whole genome shotgun (WGS) entry which is preliminary data.</text>
</comment>